<accession>A0A0F9CCP6</accession>
<proteinExistence type="predicted"/>
<protein>
    <recommendedName>
        <fullName evidence="2">C1q domain-containing protein</fullName>
    </recommendedName>
</protein>
<dbReference type="AlphaFoldDB" id="A0A0F9CCP6"/>
<reference evidence="1" key="1">
    <citation type="journal article" date="2015" name="Nature">
        <title>Complex archaea that bridge the gap between prokaryotes and eukaryotes.</title>
        <authorList>
            <person name="Spang A."/>
            <person name="Saw J.H."/>
            <person name="Jorgensen S.L."/>
            <person name="Zaremba-Niedzwiedzka K."/>
            <person name="Martijn J."/>
            <person name="Lind A.E."/>
            <person name="van Eijk R."/>
            <person name="Schleper C."/>
            <person name="Guy L."/>
            <person name="Ettema T.J."/>
        </authorList>
    </citation>
    <scope>NUCLEOTIDE SEQUENCE</scope>
</reference>
<organism evidence="1">
    <name type="scientific">marine sediment metagenome</name>
    <dbReference type="NCBI Taxonomy" id="412755"/>
    <lineage>
        <taxon>unclassified sequences</taxon>
        <taxon>metagenomes</taxon>
        <taxon>ecological metagenomes</taxon>
    </lineage>
</organism>
<evidence type="ECO:0000313" key="1">
    <source>
        <dbReference type="EMBL" id="KKL47173.1"/>
    </source>
</evidence>
<dbReference type="EMBL" id="LAZR01033762">
    <property type="protein sequence ID" value="KKL47173.1"/>
    <property type="molecule type" value="Genomic_DNA"/>
</dbReference>
<gene>
    <name evidence="1" type="ORF">LCGC14_2338190</name>
</gene>
<name>A0A0F9CCP6_9ZZZZ</name>
<sequence>MAYAIAWNEAAPVGASVNASTIDTELQNLKKSIRERMNNILSNAWETDASDPKTLDVQAIAGTPRVARVVPGAVSLLTTVNTVIDFGAETFDTDSFHDNAVNPSRLTVPVAGYYLIHSSLAITSGAAAGIGIMEIRENGTTTRAQVDHRHNGSTTDENFQVQTIVLAAASDYFEIRFLQSSGDTWTTRSAAMEAFFEIMWISGAT</sequence>
<evidence type="ECO:0008006" key="2">
    <source>
        <dbReference type="Google" id="ProtNLM"/>
    </source>
</evidence>
<comment type="caution">
    <text evidence="1">The sequence shown here is derived from an EMBL/GenBank/DDBJ whole genome shotgun (WGS) entry which is preliminary data.</text>
</comment>